<keyword evidence="2" id="KW-1185">Reference proteome</keyword>
<evidence type="ECO:0000313" key="1">
    <source>
        <dbReference type="EMBL" id="MDA2808001.1"/>
    </source>
</evidence>
<dbReference type="EMBL" id="JAQFWP010000069">
    <property type="protein sequence ID" value="MDA2808001.1"/>
    <property type="molecule type" value="Genomic_DNA"/>
</dbReference>
<reference evidence="1" key="1">
    <citation type="submission" date="2023-01" db="EMBL/GenBank/DDBJ databases">
        <title>Draft genome sequence of Nocardiopsis sp. LSu2-4 isolated from halophytes.</title>
        <authorList>
            <person name="Duangmal K."/>
            <person name="Chantavorakit T."/>
        </authorList>
    </citation>
    <scope>NUCLEOTIDE SEQUENCE</scope>
    <source>
        <strain evidence="1">LSu2-4</strain>
    </source>
</reference>
<dbReference type="Proteomes" id="UP001165685">
    <property type="component" value="Unassembled WGS sequence"/>
</dbReference>
<dbReference type="RefSeq" id="WP_270680619.1">
    <property type="nucleotide sequence ID" value="NZ_JAQFWP010000069.1"/>
</dbReference>
<proteinExistence type="predicted"/>
<gene>
    <name evidence="1" type="ORF">O4U47_26045</name>
</gene>
<accession>A0ABT4TTH7</accession>
<name>A0ABT4TTH7_9ACTN</name>
<organism evidence="1 2">
    <name type="scientific">Nocardiopsis suaedae</name>
    <dbReference type="NCBI Taxonomy" id="3018444"/>
    <lineage>
        <taxon>Bacteria</taxon>
        <taxon>Bacillati</taxon>
        <taxon>Actinomycetota</taxon>
        <taxon>Actinomycetes</taxon>
        <taxon>Streptosporangiales</taxon>
        <taxon>Nocardiopsidaceae</taxon>
        <taxon>Nocardiopsis</taxon>
    </lineage>
</organism>
<protein>
    <submittedName>
        <fullName evidence="1">Uncharacterized protein</fullName>
    </submittedName>
</protein>
<evidence type="ECO:0000313" key="2">
    <source>
        <dbReference type="Proteomes" id="UP001165685"/>
    </source>
</evidence>
<comment type="caution">
    <text evidence="1">The sequence shown here is derived from an EMBL/GenBank/DDBJ whole genome shotgun (WGS) entry which is preliminary data.</text>
</comment>
<sequence length="159" mass="18335">MSRRRPSEIPLRNQFRIICTDRGQHSAVEIVVLTDNRDSPTDERFRELHEHLGRFSPQPVDDPVQNMEPEHVRRSITQSRSSFRIATSKRAFILSRSIRLIPTPDGGKKLRLECPRCGRDEQLGAERLDRLADAMMKATQRLRNVGVDMSRLAGYLESQ</sequence>